<proteinExistence type="predicted"/>
<reference evidence="1" key="1">
    <citation type="submission" date="2021-03" db="EMBL/GenBank/DDBJ databases">
        <title>Comparative genomics and phylogenomic investigation of the class Geoglossomycetes provide insights into ecological specialization and systematics.</title>
        <authorList>
            <person name="Melie T."/>
            <person name="Pirro S."/>
            <person name="Miller A.N."/>
            <person name="Quandt A."/>
        </authorList>
    </citation>
    <scope>NUCLEOTIDE SEQUENCE</scope>
    <source>
        <strain evidence="1">CAQ_001_2017</strain>
    </source>
</reference>
<dbReference type="AlphaFoldDB" id="A0A9P8IH57"/>
<evidence type="ECO:0000313" key="1">
    <source>
        <dbReference type="EMBL" id="KAH0547916.1"/>
    </source>
</evidence>
<name>A0A9P8IH57_9PEZI</name>
<dbReference type="EMBL" id="JAGHQM010003094">
    <property type="protein sequence ID" value="KAH0547916.1"/>
    <property type="molecule type" value="Genomic_DNA"/>
</dbReference>
<evidence type="ECO:0000313" key="2">
    <source>
        <dbReference type="Proteomes" id="UP000750711"/>
    </source>
</evidence>
<sequence length="166" mass="18695">MDAITSLDNLRDFCIKFSSQPPLFSGLHGLTKLTVQSDVCLHTTADVVGQLQQAIRNSPSLRHLSISFSRQGCLDVNLDPLDLFRLVPKGRVLPLRHLAIKGCCYLVLDRYFFAHIRGIQTFEVDAVVSFWVKDNPPFPDASTRSLTEMLQNTRARLFFGLYPGLD</sequence>
<accession>A0A9P8IH57</accession>
<gene>
    <name evidence="1" type="ORF">GP486_008344</name>
</gene>
<organism evidence="1 2">
    <name type="scientific">Trichoglossum hirsutum</name>
    <dbReference type="NCBI Taxonomy" id="265104"/>
    <lineage>
        <taxon>Eukaryota</taxon>
        <taxon>Fungi</taxon>
        <taxon>Dikarya</taxon>
        <taxon>Ascomycota</taxon>
        <taxon>Pezizomycotina</taxon>
        <taxon>Geoglossomycetes</taxon>
        <taxon>Geoglossales</taxon>
        <taxon>Geoglossaceae</taxon>
        <taxon>Trichoglossum</taxon>
    </lineage>
</organism>
<keyword evidence="2" id="KW-1185">Reference proteome</keyword>
<comment type="caution">
    <text evidence="1">The sequence shown here is derived from an EMBL/GenBank/DDBJ whole genome shotgun (WGS) entry which is preliminary data.</text>
</comment>
<feature type="non-terminal residue" evidence="1">
    <location>
        <position position="166"/>
    </location>
</feature>
<dbReference type="Proteomes" id="UP000750711">
    <property type="component" value="Unassembled WGS sequence"/>
</dbReference>
<protein>
    <submittedName>
        <fullName evidence="1">Uncharacterized protein</fullName>
    </submittedName>
</protein>